<dbReference type="Gene3D" id="3.40.50.1820">
    <property type="entry name" value="alpha/beta hydrolase"/>
    <property type="match status" value="1"/>
</dbReference>
<dbReference type="SUPFAM" id="SSF53474">
    <property type="entry name" value="alpha/beta-Hydrolases"/>
    <property type="match status" value="1"/>
</dbReference>
<keyword evidence="3" id="KW-1185">Reference proteome</keyword>
<dbReference type="InterPro" id="IPR000073">
    <property type="entry name" value="AB_hydrolase_1"/>
</dbReference>
<organism evidence="2 3">
    <name type="scientific">Fictibacillus aquaticus</name>
    <dbReference type="NCBI Taxonomy" id="2021314"/>
    <lineage>
        <taxon>Bacteria</taxon>
        <taxon>Bacillati</taxon>
        <taxon>Bacillota</taxon>
        <taxon>Bacilli</taxon>
        <taxon>Bacillales</taxon>
        <taxon>Fictibacillaceae</taxon>
        <taxon>Fictibacillus</taxon>
    </lineage>
</organism>
<dbReference type="RefSeq" id="WP_094252705.1">
    <property type="nucleotide sequence ID" value="NZ_JBHLXL010000001.1"/>
</dbReference>
<dbReference type="Proteomes" id="UP000215059">
    <property type="component" value="Unassembled WGS sequence"/>
</dbReference>
<dbReference type="InterPro" id="IPR000639">
    <property type="entry name" value="Epox_hydrolase-like"/>
</dbReference>
<reference evidence="2 3" key="1">
    <citation type="submission" date="2017-07" db="EMBL/GenBank/DDBJ databases">
        <title>Fictibacillus sp. nov. GDSW-R2A3 Genome sequencing and assembly.</title>
        <authorList>
            <person name="Mayilraj S."/>
        </authorList>
    </citation>
    <scope>NUCLEOTIDE SEQUENCE [LARGE SCALE GENOMIC DNA]</scope>
    <source>
        <strain evidence="2 3">GDSW-R2A3</strain>
    </source>
</reference>
<dbReference type="PANTHER" id="PTHR43798">
    <property type="entry name" value="MONOACYLGLYCEROL LIPASE"/>
    <property type="match status" value="1"/>
</dbReference>
<dbReference type="GO" id="GO:0003824">
    <property type="term" value="F:catalytic activity"/>
    <property type="evidence" value="ECO:0007669"/>
    <property type="project" value="InterPro"/>
</dbReference>
<evidence type="ECO:0000313" key="3">
    <source>
        <dbReference type="Proteomes" id="UP000215059"/>
    </source>
</evidence>
<evidence type="ECO:0000259" key="1">
    <source>
        <dbReference type="Pfam" id="PF00561"/>
    </source>
</evidence>
<dbReference type="AlphaFoldDB" id="A0A235F7S1"/>
<dbReference type="Pfam" id="PF00561">
    <property type="entry name" value="Abhydrolase_1"/>
    <property type="match status" value="1"/>
</dbReference>
<comment type="caution">
    <text evidence="2">The sequence shown here is derived from an EMBL/GenBank/DDBJ whole genome shotgun (WGS) entry which is preliminary data.</text>
</comment>
<dbReference type="PRINTS" id="PR00412">
    <property type="entry name" value="EPOXHYDRLASE"/>
</dbReference>
<protein>
    <submittedName>
        <fullName evidence="2">2-succinyl-6-hydroxy-2, 4-cyclohexadiene-1-carboxylate synthase</fullName>
    </submittedName>
</protein>
<dbReference type="OrthoDB" id="9776853at2"/>
<gene>
    <name evidence="2" type="ORF">CGZ90_11790</name>
</gene>
<evidence type="ECO:0000313" key="2">
    <source>
        <dbReference type="EMBL" id="OYD57356.1"/>
    </source>
</evidence>
<dbReference type="InterPro" id="IPR029058">
    <property type="entry name" value="AB_hydrolase_fold"/>
</dbReference>
<feature type="domain" description="AB hydrolase-1" evidence="1">
    <location>
        <begin position="15"/>
        <end position="115"/>
    </location>
</feature>
<dbReference type="InterPro" id="IPR050266">
    <property type="entry name" value="AB_hydrolase_sf"/>
</dbReference>
<proteinExistence type="predicted"/>
<dbReference type="EMBL" id="NOII01000003">
    <property type="protein sequence ID" value="OYD57356.1"/>
    <property type="molecule type" value="Genomic_DNA"/>
</dbReference>
<sequence length="267" mass="31068">MLHYKTYKHETVEDWVVFVHGAGGSSSIWYKQIREFKQHFNILLLDLRGHGKSKSDRFLLKKYSFHEVSQDVLEVMDHLRIQKAHFVGISLGTIVIQTLAEMNPDRVASMTLGGAVTKLNFRSQLLITLGNMCKSFIPYMWLYKLFAWVIMPRSRHVESRSLFIKEAKKLCQNEFKRWFKLTLKINPFLRGLIDREISIPTLYIMGEEDYMFLPPIQAFIDKKKHSKLITFRDCGHVCNVDQPDQFNETSIGFIKKHLSTAAKPAAV</sequence>
<name>A0A235F7S1_9BACL</name>
<accession>A0A235F7S1</accession>